<dbReference type="EMBL" id="LMWY01000063">
    <property type="protein sequence ID" value="KUN91890.1"/>
    <property type="molecule type" value="Genomic_DNA"/>
</dbReference>
<gene>
    <name evidence="1" type="ORF">AQJ67_41405</name>
</gene>
<evidence type="ECO:0000313" key="1">
    <source>
        <dbReference type="EMBL" id="KUN91890.1"/>
    </source>
</evidence>
<name>A0A124I638_9ACTN</name>
<dbReference type="OrthoDB" id="4329467at2"/>
<proteinExistence type="predicted"/>
<comment type="caution">
    <text evidence="1">The sequence shown here is derived from an EMBL/GenBank/DDBJ whole genome shotgun (WGS) entry which is preliminary data.</text>
</comment>
<keyword evidence="2" id="KW-1185">Reference proteome</keyword>
<reference evidence="1 2" key="1">
    <citation type="submission" date="2015-10" db="EMBL/GenBank/DDBJ databases">
        <title>Draft genome sequence of Streptomyces caeruleatus NRRL B-24802, type strain for the species Streptomyces caeruleatus.</title>
        <authorList>
            <person name="Ruckert C."/>
            <person name="Winkler A."/>
            <person name="Kalinowski J."/>
            <person name="Kampfer P."/>
            <person name="Glaeser S."/>
        </authorList>
    </citation>
    <scope>NUCLEOTIDE SEQUENCE [LARGE SCALE GENOMIC DNA]</scope>
    <source>
        <strain evidence="1 2">NRRL B-24802</strain>
    </source>
</reference>
<organism evidence="1 2">
    <name type="scientific">Streptomyces caeruleatus</name>
    <dbReference type="NCBI Taxonomy" id="661399"/>
    <lineage>
        <taxon>Bacteria</taxon>
        <taxon>Bacillati</taxon>
        <taxon>Actinomycetota</taxon>
        <taxon>Actinomycetes</taxon>
        <taxon>Kitasatosporales</taxon>
        <taxon>Streptomycetaceae</taxon>
        <taxon>Streptomyces</taxon>
    </lineage>
</organism>
<dbReference type="AlphaFoldDB" id="A0A124I638"/>
<dbReference type="STRING" id="661399.AQJ67_41405"/>
<evidence type="ECO:0000313" key="2">
    <source>
        <dbReference type="Proteomes" id="UP000053429"/>
    </source>
</evidence>
<dbReference type="RefSeq" id="WP_062724810.1">
    <property type="nucleotide sequence ID" value="NZ_KQ948946.1"/>
</dbReference>
<sequence length="124" mass="13340">MTDHFARPLRAASSERVAELHRLADADYAKGQQERATPHLAPSYAAHSMAGLGLAPEPTDLDVAIRVAQQLLDSSDAVILRESLRILLRALGAEPLTADEAVRRSVDAQFPTIAAFLADERGGQ</sequence>
<dbReference type="Proteomes" id="UP000053429">
    <property type="component" value="Unassembled WGS sequence"/>
</dbReference>
<protein>
    <submittedName>
        <fullName evidence="1">Uncharacterized protein</fullName>
    </submittedName>
</protein>
<accession>A0A124I638</accession>